<accession>A0A061CPE3</accession>
<gene>
    <name evidence="8" type="ORF">N5J11_02665</name>
    <name evidence="7" type="ORF">N7671_03965</name>
    <name evidence="9" type="ORF">NCTC10692_00552</name>
    <name evidence="10" type="ORF">NCTC10860_01353</name>
</gene>
<evidence type="ECO:0000313" key="10">
    <source>
        <dbReference type="EMBL" id="SUD59085.1"/>
    </source>
</evidence>
<dbReference type="GO" id="GO:0009279">
    <property type="term" value="C:cell outer membrane"/>
    <property type="evidence" value="ECO:0007669"/>
    <property type="project" value="UniProtKB-SubCell"/>
</dbReference>
<evidence type="ECO:0000313" key="8">
    <source>
        <dbReference type="EMBL" id="MDH1338188.1"/>
    </source>
</evidence>
<keyword evidence="5" id="KW-0472">Membrane</keyword>
<dbReference type="Gene3D" id="2.40.170.20">
    <property type="entry name" value="TonB-dependent receptor, beta-barrel domain"/>
    <property type="match status" value="1"/>
</dbReference>
<name>A0A061CPE3_ECTOL</name>
<dbReference type="AlphaFoldDB" id="A0A061CPE3"/>
<evidence type="ECO:0000256" key="4">
    <source>
        <dbReference type="ARBA" id="ARBA00022692"/>
    </source>
</evidence>
<dbReference type="InterPro" id="IPR036942">
    <property type="entry name" value="Beta-barrel_TonB_sf"/>
</dbReference>
<dbReference type="GO" id="GO:0015344">
    <property type="term" value="F:siderophore uptake transmembrane transporter activity"/>
    <property type="evidence" value="ECO:0007669"/>
    <property type="project" value="TreeGrafter"/>
</dbReference>
<accession>A0A379JQ80</accession>
<reference evidence="11 12" key="1">
    <citation type="submission" date="2018-06" db="EMBL/GenBank/DDBJ databases">
        <authorList>
            <consortium name="Pathogen Informatics"/>
            <person name="Doyle S."/>
        </authorList>
    </citation>
    <scope>NUCLEOTIDE SEQUENCE [LARGE SCALE GENOMIC DNA]</scope>
    <source>
        <strain evidence="9 12">NCTC10692</strain>
        <strain evidence="10 11">NCTC10860</strain>
    </source>
</reference>
<evidence type="ECO:0000313" key="9">
    <source>
        <dbReference type="EMBL" id="SUD50163.1"/>
    </source>
</evidence>
<dbReference type="SUPFAM" id="SSF56935">
    <property type="entry name" value="Porins"/>
    <property type="match status" value="1"/>
</dbReference>
<keyword evidence="2" id="KW-0813">Transport</keyword>
<organism evidence="9 12">
    <name type="scientific">Ectopseudomonas oleovorans</name>
    <name type="common">Pseudomonas oleovorans</name>
    <dbReference type="NCBI Taxonomy" id="301"/>
    <lineage>
        <taxon>Bacteria</taxon>
        <taxon>Pseudomonadati</taxon>
        <taxon>Pseudomonadota</taxon>
        <taxon>Gammaproteobacteria</taxon>
        <taxon>Pseudomonadales</taxon>
        <taxon>Pseudomonadaceae</taxon>
        <taxon>Ectopseudomonas</taxon>
    </lineage>
</organism>
<protein>
    <submittedName>
        <fullName evidence="9">TonB-dependent siderophore receptor</fullName>
    </submittedName>
</protein>
<evidence type="ECO:0000313" key="12">
    <source>
        <dbReference type="Proteomes" id="UP000255303"/>
    </source>
</evidence>
<reference evidence="7" key="2">
    <citation type="submission" date="2022-09" db="EMBL/GenBank/DDBJ databases">
        <title>Intensive care unit water sources are persistently colonized with multi-drug resistant bacteria and are the site of extensive horizontal gene transfer of antibiotic resistance genes.</title>
        <authorList>
            <person name="Diorio-Toth L."/>
        </authorList>
    </citation>
    <scope>NUCLEOTIDE SEQUENCE</scope>
    <source>
        <strain evidence="8">GD03704</strain>
        <strain evidence="7">GD04000</strain>
    </source>
</reference>
<evidence type="ECO:0000313" key="7">
    <source>
        <dbReference type="EMBL" id="MDH0566426.1"/>
    </source>
</evidence>
<keyword evidence="9" id="KW-0675">Receptor</keyword>
<dbReference type="PANTHER" id="PTHR32552">
    <property type="entry name" value="FERRICHROME IRON RECEPTOR-RELATED"/>
    <property type="match status" value="1"/>
</dbReference>
<evidence type="ECO:0000256" key="3">
    <source>
        <dbReference type="ARBA" id="ARBA00022452"/>
    </source>
</evidence>
<evidence type="ECO:0000256" key="1">
    <source>
        <dbReference type="ARBA" id="ARBA00004571"/>
    </source>
</evidence>
<keyword evidence="6" id="KW-0998">Cell outer membrane</keyword>
<proteinExistence type="predicted"/>
<dbReference type="EMBL" id="JAOEET010000007">
    <property type="protein sequence ID" value="MDH0566426.1"/>
    <property type="molecule type" value="Genomic_DNA"/>
</dbReference>
<keyword evidence="4" id="KW-0812">Transmembrane</keyword>
<evidence type="ECO:0000256" key="2">
    <source>
        <dbReference type="ARBA" id="ARBA00022448"/>
    </source>
</evidence>
<dbReference type="PANTHER" id="PTHR32552:SF85">
    <property type="entry name" value="BLL7968 PROTEIN"/>
    <property type="match status" value="1"/>
</dbReference>
<dbReference type="Proteomes" id="UP001159292">
    <property type="component" value="Unassembled WGS sequence"/>
</dbReference>
<dbReference type="Proteomes" id="UP000254084">
    <property type="component" value="Unassembled WGS sequence"/>
</dbReference>
<evidence type="ECO:0000256" key="6">
    <source>
        <dbReference type="ARBA" id="ARBA00023237"/>
    </source>
</evidence>
<dbReference type="EMBL" id="UGUV01000002">
    <property type="protein sequence ID" value="SUD50163.1"/>
    <property type="molecule type" value="Genomic_DNA"/>
</dbReference>
<dbReference type="EMBL" id="UGUW01000004">
    <property type="protein sequence ID" value="SUD59085.1"/>
    <property type="molecule type" value="Genomic_DNA"/>
</dbReference>
<dbReference type="InterPro" id="IPR039426">
    <property type="entry name" value="TonB-dep_rcpt-like"/>
</dbReference>
<evidence type="ECO:0000256" key="5">
    <source>
        <dbReference type="ARBA" id="ARBA00023136"/>
    </source>
</evidence>
<sequence>MLYGALEPGGLINVISKKPQYQWGTRLSADNSSFGGGSLAVDVTGPIADSGLAFRLIAERQNEDYWRNFGTKENSLIAPSLS</sequence>
<comment type="subcellular location">
    <subcellularLocation>
        <location evidence="1">Cell outer membrane</location>
        <topology evidence="1">Multi-pass membrane protein</topology>
    </subcellularLocation>
</comment>
<dbReference type="Proteomes" id="UP001161697">
    <property type="component" value="Unassembled WGS sequence"/>
</dbReference>
<dbReference type="EMBL" id="JAOCJE010000001">
    <property type="protein sequence ID" value="MDH1338188.1"/>
    <property type="molecule type" value="Genomic_DNA"/>
</dbReference>
<keyword evidence="3" id="KW-1134">Transmembrane beta strand</keyword>
<dbReference type="RefSeq" id="WP_003462764.1">
    <property type="nucleotide sequence ID" value="NZ_CP104579.1"/>
</dbReference>
<evidence type="ECO:0000313" key="11">
    <source>
        <dbReference type="Proteomes" id="UP000254084"/>
    </source>
</evidence>
<dbReference type="Proteomes" id="UP000255303">
    <property type="component" value="Unassembled WGS sequence"/>
</dbReference>